<dbReference type="STRING" id="45068.Llon_2135"/>
<evidence type="ECO:0000313" key="1">
    <source>
        <dbReference type="EMBL" id="KTD19555.1"/>
    </source>
</evidence>
<organism evidence="1 2">
    <name type="scientific">Legionella londiniensis</name>
    <dbReference type="NCBI Taxonomy" id="45068"/>
    <lineage>
        <taxon>Bacteria</taxon>
        <taxon>Pseudomonadati</taxon>
        <taxon>Pseudomonadota</taxon>
        <taxon>Gammaproteobacteria</taxon>
        <taxon>Legionellales</taxon>
        <taxon>Legionellaceae</taxon>
        <taxon>Legionella</taxon>
    </lineage>
</organism>
<accession>A0A0W0VHH4</accession>
<keyword evidence="2" id="KW-1185">Reference proteome</keyword>
<dbReference type="EMBL" id="LNYK01000034">
    <property type="protein sequence ID" value="KTD19555.1"/>
    <property type="molecule type" value="Genomic_DNA"/>
</dbReference>
<dbReference type="Proteomes" id="UP000054997">
    <property type="component" value="Unassembled WGS sequence"/>
</dbReference>
<evidence type="ECO:0000313" key="2">
    <source>
        <dbReference type="Proteomes" id="UP000054997"/>
    </source>
</evidence>
<dbReference type="RefSeq" id="WP_058530112.1">
    <property type="nucleotide sequence ID" value="NZ_CAAAHZ010000002.1"/>
</dbReference>
<dbReference type="OrthoDB" id="5634649at2"/>
<comment type="caution">
    <text evidence="1">The sequence shown here is derived from an EMBL/GenBank/DDBJ whole genome shotgun (WGS) entry which is preliminary data.</text>
</comment>
<dbReference type="AlphaFoldDB" id="A0A0W0VHH4"/>
<name>A0A0W0VHH4_9GAMM</name>
<proteinExistence type="predicted"/>
<gene>
    <name evidence="1" type="ORF">Llon_2135</name>
</gene>
<protein>
    <submittedName>
        <fullName evidence="1">Uncharacterized protein</fullName>
    </submittedName>
</protein>
<dbReference type="PATRIC" id="fig|45068.5.peg.2324"/>
<sequence>MYIINNYQLLQIGSHNYISSQGKGAKISSKTLIHVLAILREQPKLEISEEQLAVLAHQQQVDIEKLKSVLIQELNVLKPLLSRKFPIIYISSDDSLVRDLLENTLNEEYQVEVVPENYFDFEARSLVLFYRQNYTHRDFKTLYQALNDDVYLITSGVIHKLLLIDNLYFKNSGLPSHFSNLHQLMAYLGSEIPATKNNWLLYYREICKHDLTKLPEPCINACQRGYIAYCLHQFALQYIDLWKPPTLLDQVNWFWHADLTSFSVHREVAMHSPFAEQDMKLNLANLPQAELV</sequence>
<reference evidence="1 2" key="1">
    <citation type="submission" date="2015-11" db="EMBL/GenBank/DDBJ databases">
        <title>Genomic analysis of 38 Legionella species identifies large and diverse effector repertoires.</title>
        <authorList>
            <person name="Burstein D."/>
            <person name="Amaro F."/>
            <person name="Zusman T."/>
            <person name="Lifshitz Z."/>
            <person name="Cohen O."/>
            <person name="Gilbert J.A."/>
            <person name="Pupko T."/>
            <person name="Shuman H.A."/>
            <person name="Segal G."/>
        </authorList>
    </citation>
    <scope>NUCLEOTIDE SEQUENCE [LARGE SCALE GENOMIC DNA]</scope>
    <source>
        <strain evidence="1 2">ATCC 49505</strain>
    </source>
</reference>